<keyword evidence="1" id="KW-0472">Membrane</keyword>
<organism evidence="2 3">
    <name type="scientific">Duganella radicis</name>
    <dbReference type="NCBI Taxonomy" id="551988"/>
    <lineage>
        <taxon>Bacteria</taxon>
        <taxon>Pseudomonadati</taxon>
        <taxon>Pseudomonadota</taxon>
        <taxon>Betaproteobacteria</taxon>
        <taxon>Burkholderiales</taxon>
        <taxon>Oxalobacteraceae</taxon>
        <taxon>Telluria group</taxon>
        <taxon>Duganella</taxon>
    </lineage>
</organism>
<dbReference type="RefSeq" id="WP_155467522.1">
    <property type="nucleotide sequence ID" value="NZ_WNKY01000054.1"/>
</dbReference>
<name>A0A6L6PRC3_9BURK</name>
<reference evidence="2 3" key="1">
    <citation type="submission" date="2019-11" db="EMBL/GenBank/DDBJ databases">
        <title>Type strains purchased from KCTC, JCM and DSMZ.</title>
        <authorList>
            <person name="Lu H."/>
        </authorList>
    </citation>
    <scope>NUCLEOTIDE SEQUENCE [LARGE SCALE GENOMIC DNA]</scope>
    <source>
        <strain evidence="2 3">KCTC 22382</strain>
    </source>
</reference>
<feature type="transmembrane region" description="Helical" evidence="1">
    <location>
        <begin position="6"/>
        <end position="24"/>
    </location>
</feature>
<evidence type="ECO:0000313" key="2">
    <source>
        <dbReference type="EMBL" id="MTV41364.1"/>
    </source>
</evidence>
<evidence type="ECO:0000313" key="3">
    <source>
        <dbReference type="Proteomes" id="UP000475582"/>
    </source>
</evidence>
<gene>
    <name evidence="2" type="ORF">GM676_27800</name>
</gene>
<accession>A0A6L6PRC3</accession>
<keyword evidence="1" id="KW-1133">Transmembrane helix</keyword>
<keyword evidence="3" id="KW-1185">Reference proteome</keyword>
<dbReference type="EMBL" id="WNKY01000054">
    <property type="protein sequence ID" value="MTV41364.1"/>
    <property type="molecule type" value="Genomic_DNA"/>
</dbReference>
<evidence type="ECO:0000256" key="1">
    <source>
        <dbReference type="SAM" id="Phobius"/>
    </source>
</evidence>
<dbReference type="AlphaFoldDB" id="A0A6L6PRC3"/>
<comment type="caution">
    <text evidence="2">The sequence shown here is derived from an EMBL/GenBank/DDBJ whole genome shotgun (WGS) entry which is preliminary data.</text>
</comment>
<dbReference type="Proteomes" id="UP000475582">
    <property type="component" value="Unassembled WGS sequence"/>
</dbReference>
<sequence length="121" mass="14237">MHAISLMIMVSLALGAAVFFWSVYDFCRTLSMRSALVQSLAGDLEFVRDASYIWECDWRNQCDDWQFKKLRAIIRQHIDQLKFAHPAAVLSPLDQADLLFRYRYVRSLVREVEKRVQPQPQ</sequence>
<dbReference type="OrthoDB" id="9999439at2"/>
<keyword evidence="1" id="KW-0812">Transmembrane</keyword>
<proteinExistence type="predicted"/>
<protein>
    <submittedName>
        <fullName evidence="2">Uncharacterized protein</fullName>
    </submittedName>
</protein>